<reference evidence="2" key="2">
    <citation type="submission" date="2025-08" db="UniProtKB">
        <authorList>
            <consortium name="Ensembl"/>
        </authorList>
    </citation>
    <scope>IDENTIFICATION</scope>
</reference>
<evidence type="ECO:0000256" key="1">
    <source>
        <dbReference type="SAM" id="Coils"/>
    </source>
</evidence>
<protein>
    <submittedName>
        <fullName evidence="2">Centromere protein P</fullName>
    </submittedName>
</protein>
<dbReference type="OMA" id="TYAEWYE"/>
<keyword evidence="3" id="KW-1185">Reference proteome</keyword>
<reference evidence="2 3" key="1">
    <citation type="journal article" date="2014" name="Nat. Genet.">
        <title>Whole-genome sequence of a flatfish provides insights into ZW sex chromosome evolution and adaptation to a benthic lifestyle.</title>
        <authorList>
            <person name="Chen S."/>
            <person name="Zhang G."/>
            <person name="Shao C."/>
            <person name="Huang Q."/>
            <person name="Liu G."/>
            <person name="Zhang P."/>
            <person name="Song W."/>
            <person name="An N."/>
            <person name="Chalopin D."/>
            <person name="Volff J.N."/>
            <person name="Hong Y."/>
            <person name="Li Q."/>
            <person name="Sha Z."/>
            <person name="Zhou H."/>
            <person name="Xie M."/>
            <person name="Yu Q."/>
            <person name="Liu Y."/>
            <person name="Xiang H."/>
            <person name="Wang N."/>
            <person name="Wu K."/>
            <person name="Yang C."/>
            <person name="Zhou Q."/>
            <person name="Liao X."/>
            <person name="Yang L."/>
            <person name="Hu Q."/>
            <person name="Zhang J."/>
            <person name="Meng L."/>
            <person name="Jin L."/>
            <person name="Tian Y."/>
            <person name="Lian J."/>
            <person name="Yang J."/>
            <person name="Miao G."/>
            <person name="Liu S."/>
            <person name="Liang Z."/>
            <person name="Yan F."/>
            <person name="Li Y."/>
            <person name="Sun B."/>
            <person name="Zhang H."/>
            <person name="Zhang J."/>
            <person name="Zhu Y."/>
            <person name="Du M."/>
            <person name="Zhao Y."/>
            <person name="Schartl M."/>
            <person name="Tang Q."/>
            <person name="Wang J."/>
        </authorList>
    </citation>
    <scope>NUCLEOTIDE SEQUENCE</scope>
</reference>
<dbReference type="AlphaFoldDB" id="A0A3P8W5Y2"/>
<evidence type="ECO:0000313" key="3">
    <source>
        <dbReference type="Proteomes" id="UP000265120"/>
    </source>
</evidence>
<reference evidence="2" key="3">
    <citation type="submission" date="2025-09" db="UniProtKB">
        <authorList>
            <consortium name="Ensembl"/>
        </authorList>
    </citation>
    <scope>IDENTIFICATION</scope>
</reference>
<dbReference type="GO" id="GO:0000775">
    <property type="term" value="C:chromosome, centromeric region"/>
    <property type="evidence" value="ECO:0007669"/>
    <property type="project" value="InterPro"/>
</dbReference>
<dbReference type="STRING" id="244447.ENSCSEP00000019970"/>
<name>A0A3P8W5Y2_CYNSE</name>
<evidence type="ECO:0000313" key="2">
    <source>
        <dbReference type="Ensembl" id="ENSCSEP00000019970.1"/>
    </source>
</evidence>
<dbReference type="Ensembl" id="ENSCSET00000020215.1">
    <property type="protein sequence ID" value="ENSCSEP00000019970.1"/>
    <property type="gene ID" value="ENSCSEG00000012751.1"/>
</dbReference>
<dbReference type="InterPro" id="IPR027801">
    <property type="entry name" value="CENP-P"/>
</dbReference>
<feature type="coiled-coil region" evidence="1">
    <location>
        <begin position="20"/>
        <end position="54"/>
    </location>
</feature>
<dbReference type="GeneTree" id="ENSGT00390000011897"/>
<dbReference type="FunCoup" id="A0A3P8W5Y2">
    <property type="interactions" value="428"/>
</dbReference>
<keyword evidence="1" id="KW-0175">Coiled coil</keyword>
<dbReference type="Proteomes" id="UP000265120">
    <property type="component" value="Chromosome 11"/>
</dbReference>
<dbReference type="GO" id="GO:0005634">
    <property type="term" value="C:nucleus"/>
    <property type="evidence" value="ECO:0007669"/>
    <property type="project" value="TreeGrafter"/>
</dbReference>
<dbReference type="Pfam" id="PF13096">
    <property type="entry name" value="CENP-P"/>
    <property type="match status" value="1"/>
</dbReference>
<accession>A0A3P8W5Y2</accession>
<proteinExistence type="predicted"/>
<sequence>MCFPFPVVGVSCKRIAGNMNKENSEDVKVLEAQIERLREELVELERQKQNNYKDMTFSFTGEMQNALSFVCGQTQGRRKEVVMSQLEEEVNKMEEGLRRQTQMNGINLDSCITKTLQRSENKCIQQLCISGHCSEQEFQVEFQLSEEKQGDSSVRTVSDLNIVMDTTDHQSFKNFMSGAKENNDLLLFFRTLRTYLERCNDRCRTFQHFQKKYPSVVSLPGGCRSEVMSLSHPQLPGLVMFIHWLVDVSKEGKVTSKMDLLTKIPERALQLFPSLSGTTEAFQSLLRILGPEAAVESVIGAISLSEDT</sequence>
<dbReference type="PANTHER" id="PTHR28577:SF1">
    <property type="entry name" value="CENTROMERE PROTEIN P"/>
    <property type="match status" value="1"/>
</dbReference>
<dbReference type="InParanoid" id="A0A3P8W5Y2"/>
<organism evidence="2 3">
    <name type="scientific">Cynoglossus semilaevis</name>
    <name type="common">Tongue sole</name>
    <dbReference type="NCBI Taxonomy" id="244447"/>
    <lineage>
        <taxon>Eukaryota</taxon>
        <taxon>Metazoa</taxon>
        <taxon>Chordata</taxon>
        <taxon>Craniata</taxon>
        <taxon>Vertebrata</taxon>
        <taxon>Euteleostomi</taxon>
        <taxon>Actinopterygii</taxon>
        <taxon>Neopterygii</taxon>
        <taxon>Teleostei</taxon>
        <taxon>Neoteleostei</taxon>
        <taxon>Acanthomorphata</taxon>
        <taxon>Carangaria</taxon>
        <taxon>Pleuronectiformes</taxon>
        <taxon>Pleuronectoidei</taxon>
        <taxon>Cynoglossidae</taxon>
        <taxon>Cynoglossinae</taxon>
        <taxon>Cynoglossus</taxon>
    </lineage>
</organism>
<dbReference type="GO" id="GO:0034080">
    <property type="term" value="P:CENP-A containing chromatin assembly"/>
    <property type="evidence" value="ECO:0007669"/>
    <property type="project" value="InterPro"/>
</dbReference>
<dbReference type="PANTHER" id="PTHR28577">
    <property type="entry name" value="CENTROMERE PROTEIN P"/>
    <property type="match status" value="1"/>
</dbReference>